<dbReference type="OrthoDB" id="2876840at2"/>
<dbReference type="Pfam" id="PF10830">
    <property type="entry name" value="DUF2553"/>
    <property type="match status" value="1"/>
</dbReference>
<name>A0A4R3NBW2_9BACI</name>
<sequence length="79" mass="9118">MSDQSIQDVTQRVYGTFEDGVTMILFVGKEKIGRLILTDHGKEIDLKEGYVYRENRFFRCEDDSSPVSQYVADCDLGWC</sequence>
<comment type="caution">
    <text evidence="1">The sequence shown here is derived from an EMBL/GenBank/DDBJ whole genome shotgun (WGS) entry which is preliminary data.</text>
</comment>
<dbReference type="Proteomes" id="UP000294650">
    <property type="component" value="Unassembled WGS sequence"/>
</dbReference>
<evidence type="ECO:0000313" key="1">
    <source>
        <dbReference type="EMBL" id="TCT24579.1"/>
    </source>
</evidence>
<accession>A0A4R3NBW2</accession>
<proteinExistence type="predicted"/>
<dbReference type="RefSeq" id="WP_132371309.1">
    <property type="nucleotide sequence ID" value="NZ_SMAN01000005.1"/>
</dbReference>
<dbReference type="InterPro" id="IPR020140">
    <property type="entry name" value="Uncharacterised_YusG"/>
</dbReference>
<dbReference type="EMBL" id="SMAN01000005">
    <property type="protein sequence ID" value="TCT24579.1"/>
    <property type="molecule type" value="Genomic_DNA"/>
</dbReference>
<evidence type="ECO:0000313" key="2">
    <source>
        <dbReference type="Proteomes" id="UP000294650"/>
    </source>
</evidence>
<reference evidence="1 2" key="1">
    <citation type="submission" date="2019-03" db="EMBL/GenBank/DDBJ databases">
        <title>Genomic Encyclopedia of Type Strains, Phase IV (KMG-IV): sequencing the most valuable type-strain genomes for metagenomic binning, comparative biology and taxonomic classification.</title>
        <authorList>
            <person name="Goeker M."/>
        </authorList>
    </citation>
    <scope>NUCLEOTIDE SEQUENCE [LARGE SCALE GENOMIC DNA]</scope>
    <source>
        <strain evidence="1 2">DSM 25894</strain>
    </source>
</reference>
<gene>
    <name evidence="1" type="ORF">EDD68_10531</name>
</gene>
<keyword evidence="2" id="KW-1185">Reference proteome</keyword>
<dbReference type="AlphaFoldDB" id="A0A4R3NBW2"/>
<protein>
    <submittedName>
        <fullName evidence="1">Uncharacterized protein DUF2553</fullName>
    </submittedName>
</protein>
<organism evidence="1 2">
    <name type="scientific">Melghiribacillus thermohalophilus</name>
    <dbReference type="NCBI Taxonomy" id="1324956"/>
    <lineage>
        <taxon>Bacteria</taxon>
        <taxon>Bacillati</taxon>
        <taxon>Bacillota</taxon>
        <taxon>Bacilli</taxon>
        <taxon>Bacillales</taxon>
        <taxon>Bacillaceae</taxon>
        <taxon>Melghiribacillus</taxon>
    </lineage>
</organism>